<dbReference type="Gene3D" id="1.10.10.10">
    <property type="entry name" value="Winged helix-like DNA-binding domain superfamily/Winged helix DNA-binding domain"/>
    <property type="match status" value="1"/>
</dbReference>
<keyword evidence="1" id="KW-0805">Transcription regulation</keyword>
<keyword evidence="3" id="KW-0804">Transcription</keyword>
<dbReference type="InterPro" id="IPR035472">
    <property type="entry name" value="RpiR-like_SIS"/>
</dbReference>
<dbReference type="Pfam" id="PF01380">
    <property type="entry name" value="SIS"/>
    <property type="match status" value="1"/>
</dbReference>
<dbReference type="InterPro" id="IPR047640">
    <property type="entry name" value="RpiR-like"/>
</dbReference>
<dbReference type="SUPFAM" id="SSF46689">
    <property type="entry name" value="Homeodomain-like"/>
    <property type="match status" value="1"/>
</dbReference>
<accession>A0A7C9HAM5</accession>
<dbReference type="InterPro" id="IPR046348">
    <property type="entry name" value="SIS_dom_sf"/>
</dbReference>
<dbReference type="GO" id="GO:0003700">
    <property type="term" value="F:DNA-binding transcription factor activity"/>
    <property type="evidence" value="ECO:0007669"/>
    <property type="project" value="InterPro"/>
</dbReference>
<keyword evidence="2" id="KW-0238">DNA-binding</keyword>
<reference evidence="5 6" key="1">
    <citation type="submission" date="2019-06" db="EMBL/GenBank/DDBJ databases">
        <title>Enrichment of Autotrophic Halophilic Microorganisms from Red Sea Brine Pool Using Microbial Electrosynthesis System.</title>
        <authorList>
            <person name="Alqahtani M.F."/>
            <person name="Bajracharya S."/>
            <person name="Katuri K.P."/>
            <person name="Ali M."/>
            <person name="Saikaly P.E."/>
        </authorList>
    </citation>
    <scope>NUCLEOTIDE SEQUENCE [LARGE SCALE GENOMIC DNA]</scope>
    <source>
        <strain evidence="5">MES6</strain>
    </source>
</reference>
<dbReference type="Pfam" id="PF01418">
    <property type="entry name" value="HTH_6"/>
    <property type="match status" value="1"/>
</dbReference>
<evidence type="ECO:0000256" key="2">
    <source>
        <dbReference type="ARBA" id="ARBA00023125"/>
    </source>
</evidence>
<proteinExistence type="predicted"/>
<sequence length="312" mass="32544">MTGSRKRPPAQAATNAPEAPDTVAGLRDLLLRIARGESDIVLGPKARTALGRILDLQGDPALLSITALANRLEVNPSTITRLARTLGYSGFAAFQEVLLSASMAAPGAFYTRQARAALESGDAPSRAGATQLCRENQANIDRFVEGFDSAAFDEAVRLITTAPRVAVHGIRQFHAVASFLVYGLRMIRSDVNLLDGNSLGTAEGVAALAPGDTLVTTSCAPYSAQVVEVARAAADKGVAVVALTDTVSSPLVDTSRAALGIPHASSFISNSLTSFIAVSECVINGCAAVMPDAAKDALAERDRMIKRLSIEL</sequence>
<dbReference type="SUPFAM" id="SSF53697">
    <property type="entry name" value="SIS domain"/>
    <property type="match status" value="1"/>
</dbReference>
<dbReference type="Gene3D" id="3.40.50.10490">
    <property type="entry name" value="Glucose-6-phosphate isomerase like protein, domain 1"/>
    <property type="match status" value="1"/>
</dbReference>
<dbReference type="GO" id="GO:0003677">
    <property type="term" value="F:DNA binding"/>
    <property type="evidence" value="ECO:0007669"/>
    <property type="project" value="UniProtKB-KW"/>
</dbReference>
<comment type="caution">
    <text evidence="5">The sequence shown here is derived from an EMBL/GenBank/DDBJ whole genome shotgun (WGS) entry which is preliminary data.</text>
</comment>
<dbReference type="GO" id="GO:1901135">
    <property type="term" value="P:carbohydrate derivative metabolic process"/>
    <property type="evidence" value="ECO:0007669"/>
    <property type="project" value="InterPro"/>
</dbReference>
<feature type="domain" description="HTH rpiR-type" evidence="4">
    <location>
        <begin position="29"/>
        <end position="105"/>
    </location>
</feature>
<dbReference type="PANTHER" id="PTHR30514">
    <property type="entry name" value="GLUCOKINASE"/>
    <property type="match status" value="1"/>
</dbReference>
<dbReference type="RefSeq" id="WP_273248800.1">
    <property type="nucleotide sequence ID" value="NZ_VENJ01000006.1"/>
</dbReference>
<dbReference type="PANTHER" id="PTHR30514:SF18">
    <property type="entry name" value="RPIR-FAMILY TRANSCRIPTIONAL REGULATOR"/>
    <property type="match status" value="1"/>
</dbReference>
<evidence type="ECO:0000256" key="1">
    <source>
        <dbReference type="ARBA" id="ARBA00023015"/>
    </source>
</evidence>
<dbReference type="CDD" id="cd05013">
    <property type="entry name" value="SIS_RpiR"/>
    <property type="match status" value="1"/>
</dbReference>
<dbReference type="GO" id="GO:0097367">
    <property type="term" value="F:carbohydrate derivative binding"/>
    <property type="evidence" value="ECO:0007669"/>
    <property type="project" value="InterPro"/>
</dbReference>
<gene>
    <name evidence="5" type="ORF">FH759_05875</name>
</gene>
<dbReference type="PROSITE" id="PS51071">
    <property type="entry name" value="HTH_RPIR"/>
    <property type="match status" value="1"/>
</dbReference>
<organism evidence="5 6">
    <name type="scientific">Sediminimonas qiaohouensis</name>
    <dbReference type="NCBI Taxonomy" id="552061"/>
    <lineage>
        <taxon>Bacteria</taxon>
        <taxon>Pseudomonadati</taxon>
        <taxon>Pseudomonadota</taxon>
        <taxon>Alphaproteobacteria</taxon>
        <taxon>Rhodobacterales</taxon>
        <taxon>Roseobacteraceae</taxon>
        <taxon>Sediminimonas</taxon>
    </lineage>
</organism>
<evidence type="ECO:0000313" key="6">
    <source>
        <dbReference type="Proteomes" id="UP000483078"/>
    </source>
</evidence>
<dbReference type="AlphaFoldDB" id="A0A7C9HAM5"/>
<protein>
    <submittedName>
        <fullName evidence="5">MurR/RpiR family transcriptional regulator</fullName>
    </submittedName>
</protein>
<dbReference type="InterPro" id="IPR036388">
    <property type="entry name" value="WH-like_DNA-bd_sf"/>
</dbReference>
<dbReference type="InterPro" id="IPR000281">
    <property type="entry name" value="HTH_RpiR"/>
</dbReference>
<dbReference type="InterPro" id="IPR001347">
    <property type="entry name" value="SIS_dom"/>
</dbReference>
<name>A0A7C9HAM5_9RHOB</name>
<dbReference type="EMBL" id="VENJ01000006">
    <property type="protein sequence ID" value="MTJ04210.1"/>
    <property type="molecule type" value="Genomic_DNA"/>
</dbReference>
<evidence type="ECO:0000259" key="4">
    <source>
        <dbReference type="PROSITE" id="PS51071"/>
    </source>
</evidence>
<evidence type="ECO:0000313" key="5">
    <source>
        <dbReference type="EMBL" id="MTJ04210.1"/>
    </source>
</evidence>
<dbReference type="Proteomes" id="UP000483078">
    <property type="component" value="Unassembled WGS sequence"/>
</dbReference>
<dbReference type="InterPro" id="IPR009057">
    <property type="entry name" value="Homeodomain-like_sf"/>
</dbReference>
<evidence type="ECO:0000256" key="3">
    <source>
        <dbReference type="ARBA" id="ARBA00023163"/>
    </source>
</evidence>